<gene>
    <name evidence="5" type="ORF">BDA96_05G206400</name>
</gene>
<evidence type="ECO:0008006" key="7">
    <source>
        <dbReference type="Google" id="ProtNLM"/>
    </source>
</evidence>
<organism evidence="5 6">
    <name type="scientific">Sorghum bicolor</name>
    <name type="common">Sorghum</name>
    <name type="synonym">Sorghum vulgare</name>
    <dbReference type="NCBI Taxonomy" id="4558"/>
    <lineage>
        <taxon>Eukaryota</taxon>
        <taxon>Viridiplantae</taxon>
        <taxon>Streptophyta</taxon>
        <taxon>Embryophyta</taxon>
        <taxon>Tracheophyta</taxon>
        <taxon>Spermatophyta</taxon>
        <taxon>Magnoliopsida</taxon>
        <taxon>Liliopsida</taxon>
        <taxon>Poales</taxon>
        <taxon>Poaceae</taxon>
        <taxon>PACMAD clade</taxon>
        <taxon>Panicoideae</taxon>
        <taxon>Andropogonodae</taxon>
        <taxon>Andropogoneae</taxon>
        <taxon>Sorghinae</taxon>
        <taxon>Sorghum</taxon>
    </lineage>
</organism>
<feature type="domain" description="BTB" evidence="3">
    <location>
        <begin position="196"/>
        <end position="263"/>
    </location>
</feature>
<evidence type="ECO:0000256" key="2">
    <source>
        <dbReference type="ARBA" id="ARBA00010846"/>
    </source>
</evidence>
<dbReference type="InterPro" id="IPR008974">
    <property type="entry name" value="TRAF-like"/>
</dbReference>
<evidence type="ECO:0000259" key="4">
    <source>
        <dbReference type="PROSITE" id="PS50144"/>
    </source>
</evidence>
<dbReference type="EMBL" id="CM027684">
    <property type="protein sequence ID" value="KAG0530664.1"/>
    <property type="molecule type" value="Genomic_DNA"/>
</dbReference>
<evidence type="ECO:0000256" key="1">
    <source>
        <dbReference type="ARBA" id="ARBA00004906"/>
    </source>
</evidence>
<sequence length="363" mass="40014">MSTNAASAVDIIGSDGEALTTTSAIVAEAVTGSHVLQIKGYSRTKGVGSGNFINSSSFCLGGHQWFIRYYPDGDCVENADWVSLFLHHNNTNDVEFKAGLKFSVLDHTGKPVPMFSKKTSTTFSPNRRSWGFDKFVGRKELELRESSYLKDDCLKVSCDVIISKGISTEPTVQFVAVPPSNMHRHFGSLLSGAVGADVSFEVAGEMFAAHRSVLAARSSVFMAELFGHMKEKAMKCIQIQDMEARVFKAMLHFIYTDTMPEIDKEDVFVVTQQLLVAADRYDLERLKLICEDRLCMCIDTSTVATTLAFAERHGCHGLKNACYQLLKSPSILETVMATESFDHLMTTCPSLIKELLAKIATCP</sequence>
<protein>
    <recommendedName>
        <fullName evidence="7">BTB domain-containing protein</fullName>
    </recommendedName>
</protein>
<comment type="similarity">
    <text evidence="2">Belongs to the Tdpoz family.</text>
</comment>
<dbReference type="PROSITE" id="PS50097">
    <property type="entry name" value="BTB"/>
    <property type="match status" value="1"/>
</dbReference>
<dbReference type="InterPro" id="IPR011333">
    <property type="entry name" value="SKP1/BTB/POZ_sf"/>
</dbReference>
<dbReference type="PANTHER" id="PTHR26379:SF483">
    <property type="entry name" value="OS11G0619800 PROTEIN"/>
    <property type="match status" value="1"/>
</dbReference>
<dbReference type="GO" id="GO:0016567">
    <property type="term" value="P:protein ubiquitination"/>
    <property type="evidence" value="ECO:0007669"/>
    <property type="project" value="InterPro"/>
</dbReference>
<comment type="pathway">
    <text evidence="1">Protein modification; protein ubiquitination.</text>
</comment>
<dbReference type="InterPro" id="IPR056423">
    <property type="entry name" value="BACK_BPM_SPOP"/>
</dbReference>
<dbReference type="SUPFAM" id="SSF54695">
    <property type="entry name" value="POZ domain"/>
    <property type="match status" value="1"/>
</dbReference>
<dbReference type="Pfam" id="PF24570">
    <property type="entry name" value="BACK_BPM_SPOP"/>
    <property type="match status" value="1"/>
</dbReference>
<dbReference type="Proteomes" id="UP000807115">
    <property type="component" value="Chromosome 5"/>
</dbReference>
<evidence type="ECO:0000313" key="5">
    <source>
        <dbReference type="EMBL" id="KAG0530664.1"/>
    </source>
</evidence>
<dbReference type="Pfam" id="PF00651">
    <property type="entry name" value="BTB"/>
    <property type="match status" value="1"/>
</dbReference>
<comment type="caution">
    <text evidence="5">The sequence shown here is derived from an EMBL/GenBank/DDBJ whole genome shotgun (WGS) entry which is preliminary data.</text>
</comment>
<dbReference type="CDD" id="cd00121">
    <property type="entry name" value="MATH"/>
    <property type="match status" value="1"/>
</dbReference>
<accession>A0A921UGF2</accession>
<feature type="domain" description="MATH" evidence="4">
    <location>
        <begin position="31"/>
        <end position="160"/>
    </location>
</feature>
<dbReference type="Gene3D" id="2.60.210.10">
    <property type="entry name" value="Apoptosis, Tumor Necrosis Factor Receptor Associated Protein 2, Chain A"/>
    <property type="match status" value="1"/>
</dbReference>
<dbReference type="AlphaFoldDB" id="A0A921UGF2"/>
<dbReference type="InterPro" id="IPR002083">
    <property type="entry name" value="MATH/TRAF_dom"/>
</dbReference>
<proteinExistence type="inferred from homology"/>
<dbReference type="InterPro" id="IPR045005">
    <property type="entry name" value="BPM1-6"/>
</dbReference>
<dbReference type="InterPro" id="IPR000210">
    <property type="entry name" value="BTB/POZ_dom"/>
</dbReference>
<dbReference type="Pfam" id="PF22486">
    <property type="entry name" value="MATH_2"/>
    <property type="match status" value="1"/>
</dbReference>
<dbReference type="Gene3D" id="3.30.710.10">
    <property type="entry name" value="Potassium Channel Kv1.1, Chain A"/>
    <property type="match status" value="1"/>
</dbReference>
<dbReference type="Gene3D" id="1.25.40.420">
    <property type="match status" value="1"/>
</dbReference>
<dbReference type="SMART" id="SM00225">
    <property type="entry name" value="BTB"/>
    <property type="match status" value="1"/>
</dbReference>
<reference evidence="5" key="1">
    <citation type="journal article" date="2019" name="BMC Genomics">
        <title>A new reference genome for Sorghum bicolor reveals high levels of sequence similarity between sweet and grain genotypes: implications for the genetics of sugar metabolism.</title>
        <authorList>
            <person name="Cooper E.A."/>
            <person name="Brenton Z.W."/>
            <person name="Flinn B.S."/>
            <person name="Jenkins J."/>
            <person name="Shu S."/>
            <person name="Flowers D."/>
            <person name="Luo F."/>
            <person name="Wang Y."/>
            <person name="Xia P."/>
            <person name="Barry K."/>
            <person name="Daum C."/>
            <person name="Lipzen A."/>
            <person name="Yoshinaga Y."/>
            <person name="Schmutz J."/>
            <person name="Saski C."/>
            <person name="Vermerris W."/>
            <person name="Kresovich S."/>
        </authorList>
    </citation>
    <scope>NUCLEOTIDE SEQUENCE</scope>
</reference>
<evidence type="ECO:0000259" key="3">
    <source>
        <dbReference type="PROSITE" id="PS50097"/>
    </source>
</evidence>
<dbReference type="SUPFAM" id="SSF49599">
    <property type="entry name" value="TRAF domain-like"/>
    <property type="match status" value="1"/>
</dbReference>
<name>A0A921UGF2_SORBI</name>
<evidence type="ECO:0000313" key="6">
    <source>
        <dbReference type="Proteomes" id="UP000807115"/>
    </source>
</evidence>
<dbReference type="PANTHER" id="PTHR26379">
    <property type="entry name" value="BTB/POZ AND MATH DOMAIN-CONTAINING PROTEIN 1"/>
    <property type="match status" value="1"/>
</dbReference>
<dbReference type="SMART" id="SM00061">
    <property type="entry name" value="MATH"/>
    <property type="match status" value="1"/>
</dbReference>
<reference evidence="5" key="2">
    <citation type="submission" date="2020-10" db="EMBL/GenBank/DDBJ databases">
        <authorList>
            <person name="Cooper E.A."/>
            <person name="Brenton Z.W."/>
            <person name="Flinn B.S."/>
            <person name="Jenkins J."/>
            <person name="Shu S."/>
            <person name="Flowers D."/>
            <person name="Luo F."/>
            <person name="Wang Y."/>
            <person name="Xia P."/>
            <person name="Barry K."/>
            <person name="Daum C."/>
            <person name="Lipzen A."/>
            <person name="Yoshinaga Y."/>
            <person name="Schmutz J."/>
            <person name="Saski C."/>
            <person name="Vermerris W."/>
            <person name="Kresovich S."/>
        </authorList>
    </citation>
    <scope>NUCLEOTIDE SEQUENCE</scope>
</reference>
<dbReference type="CDD" id="cd18280">
    <property type="entry name" value="BTB_POZ_BPM_plant"/>
    <property type="match status" value="1"/>
</dbReference>
<dbReference type="PROSITE" id="PS50144">
    <property type="entry name" value="MATH"/>
    <property type="match status" value="1"/>
</dbReference>